<name>A0A3P7ISB1_STRVU</name>
<dbReference type="GO" id="GO:0005737">
    <property type="term" value="C:cytoplasm"/>
    <property type="evidence" value="ECO:0007669"/>
    <property type="project" value="TreeGrafter"/>
</dbReference>
<dbReference type="GO" id="GO:0005634">
    <property type="term" value="C:nucleus"/>
    <property type="evidence" value="ECO:0007669"/>
    <property type="project" value="TreeGrafter"/>
</dbReference>
<dbReference type="AlphaFoldDB" id="A0A3P7ISB1"/>
<gene>
    <name evidence="2" type="ORF">SVUK_LOCUS3392</name>
</gene>
<accession>A0A3P7ISB1</accession>
<dbReference type="PANTHER" id="PTHR11215">
    <property type="entry name" value="METAL DEPENDENT HYDROLASE - RELATED"/>
    <property type="match status" value="1"/>
</dbReference>
<evidence type="ECO:0000313" key="3">
    <source>
        <dbReference type="Proteomes" id="UP000270094"/>
    </source>
</evidence>
<dbReference type="InterPro" id="IPR003226">
    <property type="entry name" value="MYG1_exonuclease"/>
</dbReference>
<comment type="similarity">
    <text evidence="1">Belongs to the MYG1 family.</text>
</comment>
<organism evidence="2 3">
    <name type="scientific">Strongylus vulgaris</name>
    <name type="common">Blood worm</name>
    <dbReference type="NCBI Taxonomy" id="40348"/>
    <lineage>
        <taxon>Eukaryota</taxon>
        <taxon>Metazoa</taxon>
        <taxon>Ecdysozoa</taxon>
        <taxon>Nematoda</taxon>
        <taxon>Chromadorea</taxon>
        <taxon>Rhabditida</taxon>
        <taxon>Rhabditina</taxon>
        <taxon>Rhabditomorpha</taxon>
        <taxon>Strongyloidea</taxon>
        <taxon>Strongylidae</taxon>
        <taxon>Strongylus</taxon>
    </lineage>
</organism>
<sequence>MRRIKYQDLSGTISLTRFVLIRGFSTSSQLLRSISKPVAQVTKMVGSIGTHDGKFHCDEAFACFILKRLNQFRDYKLIRTRDPAVLNTCDVIVDVGGVYNHSKKRYDHHQIEFNETMQTLGVLDFNTRLSSAGLIYAHYGKQLIAEVSSNVLFLPCFTICVTTSA</sequence>
<dbReference type="Pfam" id="PF03690">
    <property type="entry name" value="MYG1_exonuc"/>
    <property type="match status" value="1"/>
</dbReference>
<keyword evidence="3" id="KW-1185">Reference proteome</keyword>
<evidence type="ECO:0000256" key="1">
    <source>
        <dbReference type="ARBA" id="ARBA00010105"/>
    </source>
</evidence>
<dbReference type="PANTHER" id="PTHR11215:SF1">
    <property type="entry name" value="MYG1 EXONUCLEASE"/>
    <property type="match status" value="1"/>
</dbReference>
<proteinExistence type="inferred from homology"/>
<dbReference type="OrthoDB" id="10265310at2759"/>
<dbReference type="EMBL" id="UYYB01008659">
    <property type="protein sequence ID" value="VDM68394.1"/>
    <property type="molecule type" value="Genomic_DNA"/>
</dbReference>
<evidence type="ECO:0000313" key="2">
    <source>
        <dbReference type="EMBL" id="VDM68394.1"/>
    </source>
</evidence>
<dbReference type="Proteomes" id="UP000270094">
    <property type="component" value="Unassembled WGS sequence"/>
</dbReference>
<reference evidence="2 3" key="1">
    <citation type="submission" date="2018-11" db="EMBL/GenBank/DDBJ databases">
        <authorList>
            <consortium name="Pathogen Informatics"/>
        </authorList>
    </citation>
    <scope>NUCLEOTIDE SEQUENCE [LARGE SCALE GENOMIC DNA]</scope>
</reference>
<protein>
    <submittedName>
        <fullName evidence="2">Uncharacterized protein</fullName>
    </submittedName>
</protein>